<dbReference type="OrthoDB" id="6077919at2759"/>
<evidence type="ECO:0000259" key="3">
    <source>
        <dbReference type="PROSITE" id="PS50157"/>
    </source>
</evidence>
<dbReference type="AlphaFoldDB" id="Q0CUW3"/>
<feature type="compositionally biased region" description="Polar residues" evidence="2">
    <location>
        <begin position="269"/>
        <end position="280"/>
    </location>
</feature>
<dbReference type="VEuPathDB" id="FungiDB:ATEG_02521"/>
<keyword evidence="1" id="KW-0479">Metal-binding</keyword>
<dbReference type="GO" id="GO:0008270">
    <property type="term" value="F:zinc ion binding"/>
    <property type="evidence" value="ECO:0007669"/>
    <property type="project" value="UniProtKB-KW"/>
</dbReference>
<dbReference type="InterPro" id="IPR051061">
    <property type="entry name" value="Zinc_finger_trans_reg"/>
</dbReference>
<organism evidence="4 5">
    <name type="scientific">Aspergillus terreus (strain NIH 2624 / FGSC A1156)</name>
    <dbReference type="NCBI Taxonomy" id="341663"/>
    <lineage>
        <taxon>Eukaryota</taxon>
        <taxon>Fungi</taxon>
        <taxon>Dikarya</taxon>
        <taxon>Ascomycota</taxon>
        <taxon>Pezizomycotina</taxon>
        <taxon>Eurotiomycetes</taxon>
        <taxon>Eurotiomycetidae</taxon>
        <taxon>Eurotiales</taxon>
        <taxon>Aspergillaceae</taxon>
        <taxon>Aspergillus</taxon>
        <taxon>Aspergillus subgen. Circumdati</taxon>
    </lineage>
</organism>
<feature type="domain" description="C2H2-type" evidence="3">
    <location>
        <begin position="392"/>
        <end position="422"/>
    </location>
</feature>
<evidence type="ECO:0000256" key="1">
    <source>
        <dbReference type="PROSITE-ProRule" id="PRU00042"/>
    </source>
</evidence>
<feature type="compositionally biased region" description="Pro residues" evidence="2">
    <location>
        <begin position="128"/>
        <end position="146"/>
    </location>
</feature>
<dbReference type="Gene3D" id="3.30.160.60">
    <property type="entry name" value="Classic Zinc Finger"/>
    <property type="match status" value="1"/>
</dbReference>
<dbReference type="eggNOG" id="KOG1721">
    <property type="taxonomic scope" value="Eukaryota"/>
</dbReference>
<protein>
    <recommendedName>
        <fullName evidence="3">C2H2-type domain-containing protein</fullName>
    </recommendedName>
</protein>
<dbReference type="RefSeq" id="XP_001211699.1">
    <property type="nucleotide sequence ID" value="XM_001211699.1"/>
</dbReference>
<feature type="compositionally biased region" description="Basic and acidic residues" evidence="2">
    <location>
        <begin position="1"/>
        <end position="12"/>
    </location>
</feature>
<evidence type="ECO:0000256" key="2">
    <source>
        <dbReference type="SAM" id="MobiDB-lite"/>
    </source>
</evidence>
<dbReference type="HOGENOM" id="CLU_021529_2_1_1"/>
<dbReference type="PANTHER" id="PTHR46179">
    <property type="entry name" value="ZINC FINGER PROTEIN"/>
    <property type="match status" value="1"/>
</dbReference>
<dbReference type="Proteomes" id="UP000007963">
    <property type="component" value="Unassembled WGS sequence"/>
</dbReference>
<dbReference type="GO" id="GO:0005634">
    <property type="term" value="C:nucleus"/>
    <property type="evidence" value="ECO:0007669"/>
    <property type="project" value="TreeGrafter"/>
</dbReference>
<evidence type="ECO:0000313" key="4">
    <source>
        <dbReference type="EMBL" id="EAU37483.1"/>
    </source>
</evidence>
<name>Q0CUW3_ASPTN</name>
<gene>
    <name evidence="4" type="ORF">ATEG_02521</name>
</gene>
<accession>Q0CUW3</accession>
<feature type="compositionally biased region" description="Basic and acidic residues" evidence="2">
    <location>
        <begin position="181"/>
        <end position="196"/>
    </location>
</feature>
<dbReference type="EMBL" id="CH476596">
    <property type="protein sequence ID" value="EAU37483.1"/>
    <property type="molecule type" value="Genomic_DNA"/>
</dbReference>
<feature type="region of interest" description="Disordered" evidence="2">
    <location>
        <begin position="484"/>
        <end position="515"/>
    </location>
</feature>
<evidence type="ECO:0000313" key="5">
    <source>
        <dbReference type="Proteomes" id="UP000007963"/>
    </source>
</evidence>
<feature type="region of interest" description="Disordered" evidence="2">
    <location>
        <begin position="93"/>
        <end position="317"/>
    </location>
</feature>
<dbReference type="SUPFAM" id="SSF57667">
    <property type="entry name" value="beta-beta-alpha zinc fingers"/>
    <property type="match status" value="1"/>
</dbReference>
<dbReference type="PANTHER" id="PTHR46179:SF19">
    <property type="entry name" value="C2H2 FINGER DOMAIN TRANSCRIPTION FACTOR (EUROFUNG)-RELATED"/>
    <property type="match status" value="1"/>
</dbReference>
<dbReference type="STRING" id="341663.Q0CUW3"/>
<proteinExistence type="predicted"/>
<dbReference type="InterPro" id="IPR036236">
    <property type="entry name" value="Znf_C2H2_sf"/>
</dbReference>
<feature type="region of interest" description="Disordered" evidence="2">
    <location>
        <begin position="1"/>
        <end position="70"/>
    </location>
</feature>
<feature type="compositionally biased region" description="Basic and acidic residues" evidence="2">
    <location>
        <begin position="93"/>
        <end position="113"/>
    </location>
</feature>
<keyword evidence="1" id="KW-0862">Zinc</keyword>
<dbReference type="InterPro" id="IPR013087">
    <property type="entry name" value="Znf_C2H2_type"/>
</dbReference>
<dbReference type="SMART" id="SM00355">
    <property type="entry name" value="ZnF_C2H2"/>
    <property type="match status" value="3"/>
</dbReference>
<dbReference type="OMA" id="SFPECGK"/>
<dbReference type="GO" id="GO:0006357">
    <property type="term" value="P:regulation of transcription by RNA polymerase II"/>
    <property type="evidence" value="ECO:0007669"/>
    <property type="project" value="TreeGrafter"/>
</dbReference>
<feature type="compositionally biased region" description="Polar residues" evidence="2">
    <location>
        <begin position="352"/>
        <end position="370"/>
    </location>
</feature>
<feature type="compositionally biased region" description="Basic residues" evidence="2">
    <location>
        <begin position="506"/>
        <end position="515"/>
    </location>
</feature>
<feature type="region of interest" description="Disordered" evidence="2">
    <location>
        <begin position="348"/>
        <end position="384"/>
    </location>
</feature>
<keyword evidence="1" id="KW-0863">Zinc-finger</keyword>
<reference evidence="5" key="1">
    <citation type="submission" date="2005-09" db="EMBL/GenBank/DDBJ databases">
        <title>Annotation of the Aspergillus terreus NIH2624 genome.</title>
        <authorList>
            <person name="Birren B.W."/>
            <person name="Lander E.S."/>
            <person name="Galagan J.E."/>
            <person name="Nusbaum C."/>
            <person name="Devon K."/>
            <person name="Henn M."/>
            <person name="Ma L.-J."/>
            <person name="Jaffe D.B."/>
            <person name="Butler J."/>
            <person name="Alvarez P."/>
            <person name="Gnerre S."/>
            <person name="Grabherr M."/>
            <person name="Kleber M."/>
            <person name="Mauceli E.W."/>
            <person name="Brockman W."/>
            <person name="Rounsley S."/>
            <person name="Young S.K."/>
            <person name="LaButti K."/>
            <person name="Pushparaj V."/>
            <person name="DeCaprio D."/>
            <person name="Crawford M."/>
            <person name="Koehrsen M."/>
            <person name="Engels R."/>
            <person name="Montgomery P."/>
            <person name="Pearson M."/>
            <person name="Howarth C."/>
            <person name="Larson L."/>
            <person name="Luoma S."/>
            <person name="White J."/>
            <person name="Alvarado L."/>
            <person name="Kodira C.D."/>
            <person name="Zeng Q."/>
            <person name="Oleary S."/>
            <person name="Yandava C."/>
            <person name="Denning D.W."/>
            <person name="Nierman W.C."/>
            <person name="Milne T."/>
            <person name="Madden K."/>
        </authorList>
    </citation>
    <scope>NUCLEOTIDE SEQUENCE [LARGE SCALE GENOMIC DNA]</scope>
    <source>
        <strain evidence="5">NIH 2624 / FGSC A1156</strain>
    </source>
</reference>
<sequence>MSDHDPDDRHSPGLEALKINYAPREETPPPFVDASAAKRDAAAKSPRGEGTLNCSRKHQHYSSLPGSAEGNSVLIRSLEPNRPDIAYHEQLHPLKIDHLRDDSSDWSPAKREPIAVPISGPVPTTVGVPPPGPPPGPPPAHPPESPASPKDKDLKCKASTALQLLLQKNEPPSPPPIYKTPQEEPKAPPSLKEEPTRPVVVLPTPETTAAHEDKLSKYMIPNPQGPSKDLLPALHSPDNSHTLPPLQAALSGITTTMSGEPHPRIPGSSPYSLPSVTATSPPGLRTDPVWDLQRPAQFGPSPQVPPSPYSHYSPASATDLSAVSSPVSHHSYRRPLKADIPYLSSPYEATHSAKSPATSYPTPIDHQTPSGPCDRTPYSQSSQPTVAPAGTYKCSHPGCNAAPFQTQYLLNSHAKVHSQDRPHFCPVEGCPRGFGGKGFKRKNEMIRHGLVHNSPGYVCPFCPDQQHKYPRPDNLQRHVRVHHVDKSKDDPLLRQVLAQRPEGSTRGRRRRANVP</sequence>
<dbReference type="PROSITE" id="PS50157">
    <property type="entry name" value="ZINC_FINGER_C2H2_2"/>
    <property type="match status" value="1"/>
</dbReference>
<feature type="compositionally biased region" description="Low complexity" evidence="2">
    <location>
        <begin position="116"/>
        <end position="127"/>
    </location>
</feature>
<dbReference type="GeneID" id="4316929"/>